<gene>
    <name evidence="11" type="ORF">GGR91_001879</name>
</gene>
<accession>A0A840B131</accession>
<comment type="subcellular location">
    <subcellularLocation>
        <location evidence="1">Cell membrane</location>
        <topology evidence="1">Multi-pass membrane protein</topology>
    </subcellularLocation>
</comment>
<dbReference type="SUPFAM" id="SSF90123">
    <property type="entry name" value="ABC transporter transmembrane region"/>
    <property type="match status" value="1"/>
</dbReference>
<dbReference type="PANTHER" id="PTHR43394">
    <property type="entry name" value="ATP-DEPENDENT PERMEASE MDL1, MITOCHONDRIAL"/>
    <property type="match status" value="1"/>
</dbReference>
<feature type="domain" description="ABC transmembrane type-1" evidence="10">
    <location>
        <begin position="51"/>
        <end position="333"/>
    </location>
</feature>
<dbReference type="Gene3D" id="3.40.50.300">
    <property type="entry name" value="P-loop containing nucleotide triphosphate hydrolases"/>
    <property type="match status" value="1"/>
</dbReference>
<dbReference type="Gene3D" id="1.20.1560.10">
    <property type="entry name" value="ABC transporter type 1, transmembrane domain"/>
    <property type="match status" value="1"/>
</dbReference>
<dbReference type="GO" id="GO:0005886">
    <property type="term" value="C:plasma membrane"/>
    <property type="evidence" value="ECO:0007669"/>
    <property type="project" value="UniProtKB-SubCell"/>
</dbReference>
<dbReference type="GO" id="GO:0090374">
    <property type="term" value="P:oligopeptide export from mitochondrion"/>
    <property type="evidence" value="ECO:0007669"/>
    <property type="project" value="TreeGrafter"/>
</dbReference>
<dbReference type="CDD" id="cd18575">
    <property type="entry name" value="ABC_6TM_bac_exporter_ABCB8_10_like"/>
    <property type="match status" value="1"/>
</dbReference>
<dbReference type="GO" id="GO:0015421">
    <property type="term" value="F:ABC-type oligopeptide transporter activity"/>
    <property type="evidence" value="ECO:0007669"/>
    <property type="project" value="TreeGrafter"/>
</dbReference>
<feature type="transmembrane region" description="Helical" evidence="8">
    <location>
        <begin position="190"/>
        <end position="209"/>
    </location>
</feature>
<evidence type="ECO:0000256" key="7">
    <source>
        <dbReference type="ARBA" id="ARBA00024725"/>
    </source>
</evidence>
<dbReference type="PROSITE" id="PS50893">
    <property type="entry name" value="ABC_TRANSPORTER_2"/>
    <property type="match status" value="1"/>
</dbReference>
<comment type="caution">
    <text evidence="11">The sequence shown here is derived from an EMBL/GenBank/DDBJ whole genome shotgun (WGS) entry which is preliminary data.</text>
</comment>
<organism evidence="11 12">
    <name type="scientific">Sphingorhabdus rigui</name>
    <dbReference type="NCBI Taxonomy" id="1282858"/>
    <lineage>
        <taxon>Bacteria</taxon>
        <taxon>Pseudomonadati</taxon>
        <taxon>Pseudomonadota</taxon>
        <taxon>Alphaproteobacteria</taxon>
        <taxon>Sphingomonadales</taxon>
        <taxon>Sphingomonadaceae</taxon>
        <taxon>Sphingorhabdus</taxon>
    </lineage>
</organism>
<dbReference type="FunFam" id="3.40.50.300:FF:000218">
    <property type="entry name" value="Multidrug ABC transporter ATP-binding protein"/>
    <property type="match status" value="1"/>
</dbReference>
<dbReference type="InterPro" id="IPR017871">
    <property type="entry name" value="ABC_transporter-like_CS"/>
</dbReference>
<evidence type="ECO:0000256" key="2">
    <source>
        <dbReference type="ARBA" id="ARBA00022692"/>
    </source>
</evidence>
<dbReference type="PROSITE" id="PS00211">
    <property type="entry name" value="ABC_TRANSPORTER_1"/>
    <property type="match status" value="1"/>
</dbReference>
<dbReference type="InterPro" id="IPR011527">
    <property type="entry name" value="ABC1_TM_dom"/>
</dbReference>
<dbReference type="InterPro" id="IPR003593">
    <property type="entry name" value="AAA+_ATPase"/>
</dbReference>
<keyword evidence="2 8" id="KW-0812">Transmembrane</keyword>
<feature type="transmembrane region" description="Helical" evidence="8">
    <location>
        <begin position="303"/>
        <end position="324"/>
    </location>
</feature>
<feature type="transmembrane region" description="Helical" evidence="8">
    <location>
        <begin position="90"/>
        <end position="111"/>
    </location>
</feature>
<keyword evidence="3" id="KW-0547">Nucleotide-binding</keyword>
<protein>
    <submittedName>
        <fullName evidence="11">ATP-binding cassette subfamily B protein</fullName>
    </submittedName>
</protein>
<dbReference type="InterPro" id="IPR036640">
    <property type="entry name" value="ABC1_TM_sf"/>
</dbReference>
<proteinExistence type="predicted"/>
<dbReference type="EMBL" id="JACIEA010000002">
    <property type="protein sequence ID" value="MBB3943621.1"/>
    <property type="molecule type" value="Genomic_DNA"/>
</dbReference>
<feature type="domain" description="ABC transporter" evidence="9">
    <location>
        <begin position="368"/>
        <end position="604"/>
    </location>
</feature>
<evidence type="ECO:0000256" key="6">
    <source>
        <dbReference type="ARBA" id="ARBA00023136"/>
    </source>
</evidence>
<evidence type="ECO:0000256" key="1">
    <source>
        <dbReference type="ARBA" id="ARBA00004651"/>
    </source>
</evidence>
<dbReference type="InterPro" id="IPR027417">
    <property type="entry name" value="P-loop_NTPase"/>
</dbReference>
<dbReference type="InterPro" id="IPR039421">
    <property type="entry name" value="Type_1_exporter"/>
</dbReference>
<dbReference type="InterPro" id="IPR003439">
    <property type="entry name" value="ABC_transporter-like_ATP-bd"/>
</dbReference>
<feature type="transmembrane region" description="Helical" evidence="8">
    <location>
        <begin position="272"/>
        <end position="291"/>
    </location>
</feature>
<dbReference type="Pfam" id="PF00005">
    <property type="entry name" value="ABC_tran"/>
    <property type="match status" value="1"/>
</dbReference>
<comment type="function">
    <text evidence="7">Part of an ABC transporter complex. Transmembrane domains (TMD) form a pore in the inner membrane and the ATP-binding domain (NBD) is responsible for energy generation.</text>
</comment>
<reference evidence="11 12" key="1">
    <citation type="submission" date="2020-08" db="EMBL/GenBank/DDBJ databases">
        <title>Genomic Encyclopedia of Type Strains, Phase IV (KMG-IV): sequencing the most valuable type-strain genomes for metagenomic binning, comparative biology and taxonomic classification.</title>
        <authorList>
            <person name="Goeker M."/>
        </authorList>
    </citation>
    <scope>NUCLEOTIDE SEQUENCE [LARGE SCALE GENOMIC DNA]</scope>
    <source>
        <strain evidence="11 12">DSM 29050</strain>
    </source>
</reference>
<name>A0A840B131_9SPHN</name>
<evidence type="ECO:0000313" key="12">
    <source>
        <dbReference type="Proteomes" id="UP000581447"/>
    </source>
</evidence>
<dbReference type="Proteomes" id="UP000581447">
    <property type="component" value="Unassembled WGS sequence"/>
</dbReference>
<sequence length="608" mass="64889">MNETSADLPNANVTSVAAETADTAKPANAKKLGNLRMVWQHASAYPKQIMFALLALTVAALATLAIPAGFRLVIDRGFAAGGDSSNIARWFEYLLIIVAVMAVATAFRFYFVSWLGERTVADIRLAVNRNLLRQSPAFFEHNRPAEIASRMTSDTAVIEQVVGTTVSVALRNIVMGIGGVVYLFTLAPQLAIGLLIAIPVIVLPIVLIGRKLQSASRASQDRIADVGAMVSETLGAMRIVQAFGQELREGERFSGSVEATFSTAKKRIRLRAFMTAIVMALIFSAITLLMWKGAIDVVEGRLTGGTIAAFVLTGGLVAGAFGALTEVYGDLVRGAGASGRLAELLAAEPNIAPPAKPIALPVPPRGQLEFQNVSFRYPTRPEVSALSNFNLKVSPGETVAVVGPSGAGKSTLFQLAQRFYDPETGAIRIDGVALTSADPAEVRARMAYVPQETVLFASSARDNLRYGNWLADDDAIWAAAEQANAANFLRELPQGLDTYLGEGGARLSGGQRQRIAIARAVLRQAPILLLDEATSALDAESERLVQDALDMLMKDRTTIVIAHRLATVRSADRIIVMDQGQIVEEGDHATLSAAGGLYSRLASLQFDA</sequence>
<feature type="transmembrane region" description="Helical" evidence="8">
    <location>
        <begin position="49"/>
        <end position="70"/>
    </location>
</feature>
<keyword evidence="6 8" id="KW-0472">Membrane</keyword>
<evidence type="ECO:0000256" key="5">
    <source>
        <dbReference type="ARBA" id="ARBA00022989"/>
    </source>
</evidence>
<evidence type="ECO:0000256" key="8">
    <source>
        <dbReference type="SAM" id="Phobius"/>
    </source>
</evidence>
<dbReference type="SUPFAM" id="SSF52540">
    <property type="entry name" value="P-loop containing nucleoside triphosphate hydrolases"/>
    <property type="match status" value="1"/>
</dbReference>
<keyword evidence="12" id="KW-1185">Reference proteome</keyword>
<dbReference type="PROSITE" id="PS50929">
    <property type="entry name" value="ABC_TM1F"/>
    <property type="match status" value="1"/>
</dbReference>
<dbReference type="PANTHER" id="PTHR43394:SF1">
    <property type="entry name" value="ATP-BINDING CASSETTE SUB-FAMILY B MEMBER 10, MITOCHONDRIAL"/>
    <property type="match status" value="1"/>
</dbReference>
<dbReference type="AlphaFoldDB" id="A0A840B131"/>
<evidence type="ECO:0000313" key="11">
    <source>
        <dbReference type="EMBL" id="MBB3943621.1"/>
    </source>
</evidence>
<keyword evidence="5 8" id="KW-1133">Transmembrane helix</keyword>
<evidence type="ECO:0000256" key="4">
    <source>
        <dbReference type="ARBA" id="ARBA00022840"/>
    </source>
</evidence>
<evidence type="ECO:0000256" key="3">
    <source>
        <dbReference type="ARBA" id="ARBA00022741"/>
    </source>
</evidence>
<evidence type="ECO:0000259" key="10">
    <source>
        <dbReference type="PROSITE" id="PS50929"/>
    </source>
</evidence>
<dbReference type="GO" id="GO:0005524">
    <property type="term" value="F:ATP binding"/>
    <property type="evidence" value="ECO:0007669"/>
    <property type="project" value="UniProtKB-KW"/>
</dbReference>
<dbReference type="GO" id="GO:0016887">
    <property type="term" value="F:ATP hydrolysis activity"/>
    <property type="evidence" value="ECO:0007669"/>
    <property type="project" value="InterPro"/>
</dbReference>
<dbReference type="SMART" id="SM00382">
    <property type="entry name" value="AAA"/>
    <property type="match status" value="1"/>
</dbReference>
<dbReference type="Pfam" id="PF00664">
    <property type="entry name" value="ABC_membrane"/>
    <property type="match status" value="1"/>
</dbReference>
<evidence type="ECO:0000259" key="9">
    <source>
        <dbReference type="PROSITE" id="PS50893"/>
    </source>
</evidence>
<keyword evidence="4 11" id="KW-0067">ATP-binding</keyword>